<protein>
    <submittedName>
        <fullName evidence="6">Bacteriohemerythrin</fullName>
    </submittedName>
</protein>
<dbReference type="CDD" id="cd12107">
    <property type="entry name" value="Hemerythrin"/>
    <property type="match status" value="1"/>
</dbReference>
<dbReference type="NCBIfam" id="TIGR02481">
    <property type="entry name" value="hemeryth_dom"/>
    <property type="match status" value="1"/>
</dbReference>
<dbReference type="InterPro" id="IPR016131">
    <property type="entry name" value="Haemerythrin_Fe_BS"/>
</dbReference>
<comment type="similarity">
    <text evidence="1">Belongs to the hemerythrin family.</text>
</comment>
<feature type="domain" description="Hemerythrin-like" evidence="5">
    <location>
        <begin position="15"/>
        <end position="126"/>
    </location>
</feature>
<dbReference type="EMBL" id="JBEWZI010000023">
    <property type="protein sequence ID" value="MET7015859.1"/>
    <property type="molecule type" value="Genomic_DNA"/>
</dbReference>
<evidence type="ECO:0000313" key="7">
    <source>
        <dbReference type="Proteomes" id="UP001549691"/>
    </source>
</evidence>
<evidence type="ECO:0000256" key="4">
    <source>
        <dbReference type="ARBA" id="ARBA00023004"/>
    </source>
</evidence>
<dbReference type="NCBIfam" id="NF033749">
    <property type="entry name" value="bact_hemeryth"/>
    <property type="match status" value="1"/>
</dbReference>
<accession>A0ABV2TPK6</accession>
<dbReference type="Proteomes" id="UP001549691">
    <property type="component" value="Unassembled WGS sequence"/>
</dbReference>
<dbReference type="PANTHER" id="PTHR37164:SF1">
    <property type="entry name" value="BACTERIOHEMERYTHRIN"/>
    <property type="match status" value="1"/>
</dbReference>
<dbReference type="InterPro" id="IPR012312">
    <property type="entry name" value="Hemerythrin-like"/>
</dbReference>
<evidence type="ECO:0000259" key="5">
    <source>
        <dbReference type="Pfam" id="PF01814"/>
    </source>
</evidence>
<evidence type="ECO:0000256" key="2">
    <source>
        <dbReference type="ARBA" id="ARBA00022621"/>
    </source>
</evidence>
<reference evidence="6 7" key="1">
    <citation type="submission" date="2024-07" db="EMBL/GenBank/DDBJ databases">
        <title>Uliginosibacterium flavum JJ3220;KACC:17644.</title>
        <authorList>
            <person name="Kim M.K."/>
        </authorList>
    </citation>
    <scope>NUCLEOTIDE SEQUENCE [LARGE SCALE GENOMIC DNA]</scope>
    <source>
        <strain evidence="6 7">KACC:17644</strain>
    </source>
</reference>
<dbReference type="Gene3D" id="1.20.120.50">
    <property type="entry name" value="Hemerythrin-like"/>
    <property type="match status" value="1"/>
</dbReference>
<gene>
    <name evidence="6" type="ORF">ABXR19_16830</name>
</gene>
<keyword evidence="4" id="KW-0408">Iron</keyword>
<dbReference type="Pfam" id="PF01814">
    <property type="entry name" value="Hemerythrin"/>
    <property type="match status" value="1"/>
</dbReference>
<proteinExistence type="inferred from homology"/>
<dbReference type="PANTHER" id="PTHR37164">
    <property type="entry name" value="BACTERIOHEMERYTHRIN"/>
    <property type="match status" value="1"/>
</dbReference>
<sequence length="138" mass="15830">MNLMKWTEDLAVGNPLIDEDHRNLFDLLERLHQDMSSGQINQETQNIVDALREYAEAHFSREEAFMRNIGYPHYPVHKAEHDRFVSEVCALQSRVARGARTAQLDIDQFLASWLREHVLVRDMALAAAIRGEGETQAA</sequence>
<keyword evidence="7" id="KW-1185">Reference proteome</keyword>
<dbReference type="InterPro" id="IPR035938">
    <property type="entry name" value="Hemerythrin-like_sf"/>
</dbReference>
<dbReference type="PROSITE" id="PS00550">
    <property type="entry name" value="HEMERYTHRINS"/>
    <property type="match status" value="1"/>
</dbReference>
<dbReference type="SUPFAM" id="SSF47188">
    <property type="entry name" value="Hemerythrin-like"/>
    <property type="match status" value="1"/>
</dbReference>
<dbReference type="RefSeq" id="WP_354602318.1">
    <property type="nucleotide sequence ID" value="NZ_JBEWZI010000023.1"/>
</dbReference>
<keyword evidence="2" id="KW-0561">Oxygen transport</keyword>
<evidence type="ECO:0000256" key="1">
    <source>
        <dbReference type="ARBA" id="ARBA00010587"/>
    </source>
</evidence>
<organism evidence="6 7">
    <name type="scientific">Uliginosibacterium flavum</name>
    <dbReference type="NCBI Taxonomy" id="1396831"/>
    <lineage>
        <taxon>Bacteria</taxon>
        <taxon>Pseudomonadati</taxon>
        <taxon>Pseudomonadota</taxon>
        <taxon>Betaproteobacteria</taxon>
        <taxon>Rhodocyclales</taxon>
        <taxon>Zoogloeaceae</taxon>
        <taxon>Uliginosibacterium</taxon>
    </lineage>
</organism>
<keyword evidence="3" id="KW-0479">Metal-binding</keyword>
<evidence type="ECO:0000256" key="3">
    <source>
        <dbReference type="ARBA" id="ARBA00022723"/>
    </source>
</evidence>
<dbReference type="InterPro" id="IPR012827">
    <property type="entry name" value="Hemerythrin_metal-bd"/>
</dbReference>
<name>A0ABV2TPK6_9RHOO</name>
<dbReference type="InterPro" id="IPR050669">
    <property type="entry name" value="Hemerythrin"/>
</dbReference>
<comment type="caution">
    <text evidence="6">The sequence shown here is derived from an EMBL/GenBank/DDBJ whole genome shotgun (WGS) entry which is preliminary data.</text>
</comment>
<keyword evidence="2" id="KW-0813">Transport</keyword>
<evidence type="ECO:0000313" key="6">
    <source>
        <dbReference type="EMBL" id="MET7015859.1"/>
    </source>
</evidence>